<feature type="compositionally biased region" description="Polar residues" evidence="1">
    <location>
        <begin position="388"/>
        <end position="401"/>
    </location>
</feature>
<evidence type="ECO:0000256" key="1">
    <source>
        <dbReference type="SAM" id="MobiDB-lite"/>
    </source>
</evidence>
<feature type="region of interest" description="Disordered" evidence="1">
    <location>
        <begin position="228"/>
        <end position="283"/>
    </location>
</feature>
<dbReference type="PANTHER" id="PTHR23197">
    <property type="entry name" value="TARSH-RELATED FIBRONECTIN DOMAIN-CONTAINING"/>
    <property type="match status" value="1"/>
</dbReference>
<feature type="compositionally biased region" description="Low complexity" evidence="1">
    <location>
        <begin position="247"/>
        <end position="270"/>
    </location>
</feature>
<dbReference type="PANTHER" id="PTHR23197:SF8">
    <property type="entry name" value="FIBRONECTIN TYPE III DOMAIN-CONTAINING PROTEIN 1"/>
    <property type="match status" value="1"/>
</dbReference>
<sequence>MLVVVVVLLVLLLVMMQLLLGMMQLLLVMMQLLLGMMQLLLVMMQLLLVMMQLLLVMMQLLLVMMQLLLGMMQLLLVMMQLLLVMMQLLLMTVEVLRSFEVVEVLRSFEVVEVLRSFEVVVVLRSFEVVVLRSFEVVVVLRSFEVVEYILSYAPAMKPFGMKSLTFPGSSSSVTVDGLTPGERYIFKIRATNRRGQGPQSKAFSVVMPGPQSKALGPQTSTLKIKVLRTTPAPEEDEDYDDYDKETPQSPAATSTTSTIRTSTTTTTHRAPPARRVRPLSQTRSYHNVFSSVRGRREDGLAIAGQDQLIAPGQISMARSSIPSQVRIRLKILCFCSDFETRPSDSAIQDQLFTRGSNERVQPSLLPIKRDPGTRALVRPAQKFESESALDNSRGSALSRTGGSLLHGGSMREGFRGQGGRARHPIRGKLRNGGGGTKPGRGNGKAALK</sequence>
<feature type="compositionally biased region" description="Acidic residues" evidence="1">
    <location>
        <begin position="233"/>
        <end position="243"/>
    </location>
</feature>
<dbReference type="Pfam" id="PF00041">
    <property type="entry name" value="fn3"/>
    <property type="match status" value="1"/>
</dbReference>
<dbReference type="InterPro" id="IPR013783">
    <property type="entry name" value="Ig-like_fold"/>
</dbReference>
<name>A0AAV2KBH2_KNICA</name>
<keyword evidence="2" id="KW-0812">Transmembrane</keyword>
<feature type="domain" description="Fibronectin type-III" evidence="3">
    <location>
        <begin position="122"/>
        <end position="210"/>
    </location>
</feature>
<feature type="compositionally biased region" description="Basic residues" evidence="1">
    <location>
        <begin position="420"/>
        <end position="429"/>
    </location>
</feature>
<dbReference type="PROSITE" id="PS50853">
    <property type="entry name" value="FN3"/>
    <property type="match status" value="1"/>
</dbReference>
<feature type="transmembrane region" description="Helical" evidence="2">
    <location>
        <begin position="39"/>
        <end position="61"/>
    </location>
</feature>
<accession>A0AAV2KBH2</accession>
<feature type="transmembrane region" description="Helical" evidence="2">
    <location>
        <begin position="6"/>
        <end position="27"/>
    </location>
</feature>
<organism evidence="4 5">
    <name type="scientific">Knipowitschia caucasica</name>
    <name type="common">Caucasian dwarf goby</name>
    <name type="synonym">Pomatoschistus caucasicus</name>
    <dbReference type="NCBI Taxonomy" id="637954"/>
    <lineage>
        <taxon>Eukaryota</taxon>
        <taxon>Metazoa</taxon>
        <taxon>Chordata</taxon>
        <taxon>Craniata</taxon>
        <taxon>Vertebrata</taxon>
        <taxon>Euteleostomi</taxon>
        <taxon>Actinopterygii</taxon>
        <taxon>Neopterygii</taxon>
        <taxon>Teleostei</taxon>
        <taxon>Neoteleostei</taxon>
        <taxon>Acanthomorphata</taxon>
        <taxon>Gobiaria</taxon>
        <taxon>Gobiiformes</taxon>
        <taxon>Gobioidei</taxon>
        <taxon>Gobiidae</taxon>
        <taxon>Gobiinae</taxon>
        <taxon>Knipowitschia</taxon>
    </lineage>
</organism>
<feature type="transmembrane region" description="Helical" evidence="2">
    <location>
        <begin position="67"/>
        <end position="90"/>
    </location>
</feature>
<evidence type="ECO:0000313" key="4">
    <source>
        <dbReference type="EMBL" id="CAL1587222.1"/>
    </source>
</evidence>
<dbReference type="InterPro" id="IPR036116">
    <property type="entry name" value="FN3_sf"/>
</dbReference>
<evidence type="ECO:0000259" key="3">
    <source>
        <dbReference type="PROSITE" id="PS50853"/>
    </source>
</evidence>
<evidence type="ECO:0000313" key="5">
    <source>
        <dbReference type="Proteomes" id="UP001497482"/>
    </source>
</evidence>
<evidence type="ECO:0000256" key="2">
    <source>
        <dbReference type="SAM" id="Phobius"/>
    </source>
</evidence>
<dbReference type="CDD" id="cd00063">
    <property type="entry name" value="FN3"/>
    <property type="match status" value="1"/>
</dbReference>
<dbReference type="InterPro" id="IPR003961">
    <property type="entry name" value="FN3_dom"/>
</dbReference>
<feature type="region of interest" description="Disordered" evidence="1">
    <location>
        <begin position="379"/>
        <end position="448"/>
    </location>
</feature>
<dbReference type="AlphaFoldDB" id="A0AAV2KBH2"/>
<gene>
    <name evidence="4" type="ORF">KC01_LOCUS17190</name>
</gene>
<feature type="compositionally biased region" description="Gly residues" evidence="1">
    <location>
        <begin position="430"/>
        <end position="442"/>
    </location>
</feature>
<keyword evidence="2" id="KW-0472">Membrane</keyword>
<dbReference type="EMBL" id="OZ035839">
    <property type="protein sequence ID" value="CAL1587222.1"/>
    <property type="molecule type" value="Genomic_DNA"/>
</dbReference>
<protein>
    <recommendedName>
        <fullName evidence="3">Fibronectin type-III domain-containing protein</fullName>
    </recommendedName>
</protein>
<reference evidence="4 5" key="1">
    <citation type="submission" date="2024-04" db="EMBL/GenBank/DDBJ databases">
        <authorList>
            <person name="Waldvogel A.-M."/>
            <person name="Schoenle A."/>
        </authorList>
    </citation>
    <scope>NUCLEOTIDE SEQUENCE [LARGE SCALE GENOMIC DNA]</scope>
</reference>
<proteinExistence type="predicted"/>
<keyword evidence="2" id="KW-1133">Transmembrane helix</keyword>
<keyword evidence="5" id="KW-1185">Reference proteome</keyword>
<dbReference type="SUPFAM" id="SSF49265">
    <property type="entry name" value="Fibronectin type III"/>
    <property type="match status" value="1"/>
</dbReference>
<dbReference type="Proteomes" id="UP001497482">
    <property type="component" value="Chromosome 17"/>
</dbReference>
<dbReference type="Gene3D" id="2.60.40.10">
    <property type="entry name" value="Immunoglobulins"/>
    <property type="match status" value="1"/>
</dbReference>